<evidence type="ECO:0000256" key="10">
    <source>
        <dbReference type="ARBA" id="ARBA00023034"/>
    </source>
</evidence>
<keyword evidence="4 17" id="KW-0328">Glycosyltransferase</keyword>
<evidence type="ECO:0000256" key="9">
    <source>
        <dbReference type="ARBA" id="ARBA00022989"/>
    </source>
</evidence>
<comment type="pathway">
    <text evidence="2 17">Protein modification; protein glycosylation.</text>
</comment>
<dbReference type="InterPro" id="IPR029044">
    <property type="entry name" value="Nucleotide-diphossugar_trans"/>
</dbReference>
<dbReference type="PANTHER" id="PTHR10468:SF0">
    <property type="entry name" value="ALPHA-1,3-MANNOSYL-GLYCOPROTEIN 2-BETA-N-ACETYLGLUCOSAMINYLTRANSFERASE"/>
    <property type="match status" value="1"/>
</dbReference>
<dbReference type="InterPro" id="IPR004139">
    <property type="entry name" value="Glyco_trans_13"/>
</dbReference>
<keyword evidence="5" id="KW-0808">Transferase</keyword>
<dbReference type="EC" id="2.4.1.101" evidence="14 17"/>
<protein>
    <recommendedName>
        <fullName evidence="14 17">Alpha-1,3-mannosyl-glycoprotein 2-beta-N-acetylglucosaminyltransferase</fullName>
        <shortName evidence="17">GNT-I</shortName>
        <shortName evidence="17">GlcNAc-T I</shortName>
        <ecNumber evidence="14 17">2.4.1.101</ecNumber>
    </recommendedName>
    <alternativeName>
        <fullName evidence="15 17">N-glycosyl-oligosaccharide-glycoprotein N-acetylglucosaminyltransferase I</fullName>
    </alternativeName>
</protein>
<dbReference type="GO" id="GO:0000139">
    <property type="term" value="C:Golgi membrane"/>
    <property type="evidence" value="ECO:0007669"/>
    <property type="project" value="UniProtKB-SubCell"/>
</dbReference>
<dbReference type="Gene3D" id="3.90.550.10">
    <property type="entry name" value="Spore Coat Polysaccharide Biosynthesis Protein SpsA, Chain A"/>
    <property type="match status" value="1"/>
</dbReference>
<keyword evidence="6" id="KW-0812">Transmembrane</keyword>
<organism evidence="20">
    <name type="scientific">Thelazia callipaeda</name>
    <name type="common">Oriental eyeworm</name>
    <name type="synonym">Parasitic nematode</name>
    <dbReference type="NCBI Taxonomy" id="103827"/>
    <lineage>
        <taxon>Eukaryota</taxon>
        <taxon>Metazoa</taxon>
        <taxon>Ecdysozoa</taxon>
        <taxon>Nematoda</taxon>
        <taxon>Chromadorea</taxon>
        <taxon>Rhabditida</taxon>
        <taxon>Spirurina</taxon>
        <taxon>Spiruromorpha</taxon>
        <taxon>Thelazioidea</taxon>
        <taxon>Thelaziidae</taxon>
        <taxon>Thelazia</taxon>
    </lineage>
</organism>
<evidence type="ECO:0000256" key="7">
    <source>
        <dbReference type="ARBA" id="ARBA00022723"/>
    </source>
</evidence>
<dbReference type="InterPro" id="IPR052261">
    <property type="entry name" value="Glycosyltransferase_13"/>
</dbReference>
<keyword evidence="10 17" id="KW-0333">Golgi apparatus</keyword>
<evidence type="ECO:0000256" key="14">
    <source>
        <dbReference type="ARBA" id="ARBA00038949"/>
    </source>
</evidence>
<dbReference type="AlphaFoldDB" id="A0A0N5CMJ1"/>
<evidence type="ECO:0000313" key="20">
    <source>
        <dbReference type="WBParaSite" id="TCLT_0000137301-mRNA-1"/>
    </source>
</evidence>
<evidence type="ECO:0000256" key="1">
    <source>
        <dbReference type="ARBA" id="ARBA00004323"/>
    </source>
</evidence>
<evidence type="ECO:0000256" key="4">
    <source>
        <dbReference type="ARBA" id="ARBA00022676"/>
    </source>
</evidence>
<keyword evidence="8 17" id="KW-0735">Signal-anchor</keyword>
<proteinExistence type="inferred from homology"/>
<dbReference type="STRING" id="103827.A0A0N5CMJ1"/>
<evidence type="ECO:0000256" key="5">
    <source>
        <dbReference type="ARBA" id="ARBA00022679"/>
    </source>
</evidence>
<evidence type="ECO:0000256" key="8">
    <source>
        <dbReference type="ARBA" id="ARBA00022968"/>
    </source>
</evidence>
<evidence type="ECO:0000256" key="15">
    <source>
        <dbReference type="ARBA" id="ARBA00041712"/>
    </source>
</evidence>
<dbReference type="SUPFAM" id="SSF53448">
    <property type="entry name" value="Nucleotide-diphospho-sugar transferases"/>
    <property type="match status" value="1"/>
</dbReference>
<dbReference type="WBParaSite" id="TCLT_0000137301-mRNA-1">
    <property type="protein sequence ID" value="TCLT_0000137301-mRNA-1"/>
    <property type="gene ID" value="TCLT_0000137301"/>
</dbReference>
<dbReference type="GO" id="GO:0003827">
    <property type="term" value="F:alpha-1,3-mannosylglycoprotein 2-beta-N-acetylglucosaminyltransferase activity"/>
    <property type="evidence" value="ECO:0007669"/>
    <property type="project" value="UniProtKB-UniRule"/>
</dbReference>
<dbReference type="Pfam" id="PF03071">
    <property type="entry name" value="GNT-I"/>
    <property type="match status" value="1"/>
</dbReference>
<keyword evidence="19" id="KW-1185">Reference proteome</keyword>
<comment type="function">
    <text evidence="13 17">Initiates complex N-linked carbohydrate formation. Essential for the conversion of high-mannose to hybrid and complex N-glycans.</text>
</comment>
<dbReference type="OrthoDB" id="440755at2759"/>
<keyword evidence="12 17" id="KW-0464">Manganese</keyword>
<dbReference type="GO" id="GO:0006487">
    <property type="term" value="P:protein N-linked glycosylation"/>
    <property type="evidence" value="ECO:0007669"/>
    <property type="project" value="TreeGrafter"/>
</dbReference>
<dbReference type="PANTHER" id="PTHR10468">
    <property type="entry name" value="PROTEIN O-LINKED-MANNOSE BETA-1,2-N-ACETYLGLUCOSAMINYLTRANSFERASE 1/ALPHA-1,3-MANNOSYL-GLYCOPROTEIN 2-BETA-N-ACETYLGLUCOSAMINYLTRANSFERASE"/>
    <property type="match status" value="1"/>
</dbReference>
<evidence type="ECO:0000256" key="3">
    <source>
        <dbReference type="ARBA" id="ARBA00006492"/>
    </source>
</evidence>
<evidence type="ECO:0000256" key="11">
    <source>
        <dbReference type="ARBA" id="ARBA00023136"/>
    </source>
</evidence>
<evidence type="ECO:0000256" key="16">
    <source>
        <dbReference type="ARBA" id="ARBA00049421"/>
    </source>
</evidence>
<reference evidence="20" key="1">
    <citation type="submission" date="2017-02" db="UniProtKB">
        <authorList>
            <consortium name="WormBaseParasite"/>
        </authorList>
    </citation>
    <scope>IDENTIFICATION</scope>
</reference>
<dbReference type="UniPathway" id="UPA00378"/>
<comment type="subcellular location">
    <subcellularLocation>
        <location evidence="1 17">Golgi apparatus membrane</location>
        <topology evidence="1 17">Single-pass type II membrane protein</topology>
    </subcellularLocation>
</comment>
<name>A0A0N5CMJ1_THECL</name>
<keyword evidence="9" id="KW-1133">Transmembrane helix</keyword>
<keyword evidence="11" id="KW-0472">Membrane</keyword>
<comment type="similarity">
    <text evidence="3 17">Belongs to the glycosyltransferase 13 family.</text>
</comment>
<gene>
    <name evidence="18" type="ORF">TCLT_LOCUS1374</name>
</gene>
<evidence type="ECO:0000256" key="6">
    <source>
        <dbReference type="ARBA" id="ARBA00022692"/>
    </source>
</evidence>
<reference evidence="18 19" key="2">
    <citation type="submission" date="2018-11" db="EMBL/GenBank/DDBJ databases">
        <authorList>
            <consortium name="Pathogen Informatics"/>
        </authorList>
    </citation>
    <scope>NUCLEOTIDE SEQUENCE [LARGE SCALE GENOMIC DNA]</scope>
</reference>
<evidence type="ECO:0000313" key="18">
    <source>
        <dbReference type="EMBL" id="VDM96780.1"/>
    </source>
</evidence>
<evidence type="ECO:0000256" key="2">
    <source>
        <dbReference type="ARBA" id="ARBA00004922"/>
    </source>
</evidence>
<sequence>MLTFRLWNELRIKWPETFWDDWMRESAQRMERSCIRPEVSRTGISVRGKKGVSKGMYFEKHLKHIMLNANFYNFSQANLSYLKKENYDRAFKNSVLEAVPANLDEILKGRFSNGTVLPNKVRLFYAASVDFKALAKKFAVMDDFRVYVVRVITEWYLSDMVSTTFF</sequence>
<dbReference type="Proteomes" id="UP000276776">
    <property type="component" value="Unassembled WGS sequence"/>
</dbReference>
<evidence type="ECO:0000256" key="17">
    <source>
        <dbReference type="RuleBase" id="RU368119"/>
    </source>
</evidence>
<evidence type="ECO:0000313" key="19">
    <source>
        <dbReference type="Proteomes" id="UP000276776"/>
    </source>
</evidence>
<evidence type="ECO:0000256" key="12">
    <source>
        <dbReference type="ARBA" id="ARBA00023211"/>
    </source>
</evidence>
<dbReference type="GO" id="GO:0030145">
    <property type="term" value="F:manganese ion binding"/>
    <property type="evidence" value="ECO:0007669"/>
    <property type="project" value="UniProtKB-UniRule"/>
</dbReference>
<keyword evidence="7 17" id="KW-0479">Metal-binding</keyword>
<accession>A0A0N5CMJ1</accession>
<evidence type="ECO:0000256" key="13">
    <source>
        <dbReference type="ARBA" id="ARBA00037706"/>
    </source>
</evidence>
<dbReference type="EMBL" id="UYYF01000169">
    <property type="protein sequence ID" value="VDM96780.1"/>
    <property type="molecule type" value="Genomic_DNA"/>
</dbReference>
<comment type="cofactor">
    <cofactor evidence="17">
        <name>Mn(2+)</name>
        <dbReference type="ChEBI" id="CHEBI:29035"/>
    </cofactor>
    <text evidence="17">The cofactor is mostly bound to the substrate.</text>
</comment>
<comment type="catalytic activity">
    <reaction evidence="16 17">
        <text>N(4)-(alpha-D-Man-(1-&gt;3)-[alpha-D-Man-(1-&gt;3)-[alpha-D-Man-(1-&gt;6)]-alpha-D-Man-(1-&gt;6)]-beta-D-Man-(1-&gt;4)-beta-D-GlcNAc-(1-&gt;4)-beta-D-GlcNAc)-L-asparaginyl-[protein] (N-glucan mannose isomer 5A1,2) + UDP-N-acetyl-alpha-D-glucosamine = N(4)-{beta-D-GlcNAc-(1-&gt;2)-alpha-D-Man-(1-&gt;3)-[alpha-D-Man-(1-&gt;3)-[alpha-D-Man-(1-&gt;6)]-alpha-D-Man-(1-&gt;6)]-beta-D-Man-(1-&gt;4)-beta-D-GlcNAc-(1-&gt;4)-beta-D-GlcNAc}-L-asparaginyl-[protein] + UDP + H(+)</text>
        <dbReference type="Rhea" id="RHEA:11456"/>
        <dbReference type="Rhea" id="RHEA-COMP:14367"/>
        <dbReference type="Rhea" id="RHEA-COMP:14368"/>
        <dbReference type="ChEBI" id="CHEBI:15378"/>
        <dbReference type="ChEBI" id="CHEBI:57705"/>
        <dbReference type="ChEBI" id="CHEBI:58223"/>
        <dbReference type="ChEBI" id="CHEBI:59087"/>
        <dbReference type="ChEBI" id="CHEBI:60625"/>
        <dbReference type="EC" id="2.4.1.101"/>
    </reaction>
</comment>